<evidence type="ECO:0000313" key="8">
    <source>
        <dbReference type="EMBL" id="KIM69101.1"/>
    </source>
</evidence>
<dbReference type="EMBL" id="KN822007">
    <property type="protein sequence ID" value="KIM69101.1"/>
    <property type="molecule type" value="Genomic_DNA"/>
</dbReference>
<name>A0A0C3EMQ8_9AGAM</name>
<dbReference type="Pfam" id="PF10392">
    <property type="entry name" value="COG5_N"/>
    <property type="match status" value="1"/>
</dbReference>
<protein>
    <recommendedName>
        <fullName evidence="2">Conserved oligomeric Golgi complex subunit 5</fullName>
    </recommendedName>
</protein>
<dbReference type="InterPro" id="IPR049176">
    <property type="entry name" value="COG5_N"/>
</dbReference>
<dbReference type="AlphaFoldDB" id="A0A0C3EMQ8"/>
<dbReference type="OrthoDB" id="18786at2759"/>
<evidence type="ECO:0000256" key="5">
    <source>
        <dbReference type="SAM" id="MobiDB-lite"/>
    </source>
</evidence>
<dbReference type="STRING" id="1036808.A0A0C3EMQ8"/>
<dbReference type="HOGENOM" id="CLU_009839_0_0_1"/>
<dbReference type="PANTHER" id="PTHR13228:SF3">
    <property type="entry name" value="CONSERVED OLIGOMERIC GOLGI COMPLEX SUBUNIT 5"/>
    <property type="match status" value="1"/>
</dbReference>
<evidence type="ECO:0000259" key="7">
    <source>
        <dbReference type="Pfam" id="PF20649"/>
    </source>
</evidence>
<dbReference type="GO" id="GO:0000139">
    <property type="term" value="C:Golgi membrane"/>
    <property type="evidence" value="ECO:0007669"/>
    <property type="project" value="UniProtKB-SubCell"/>
</dbReference>
<accession>A0A0C3EMQ8</accession>
<feature type="region of interest" description="Disordered" evidence="5">
    <location>
        <begin position="242"/>
        <end position="261"/>
    </location>
</feature>
<dbReference type="InParanoid" id="A0A0C3EMQ8"/>
<reference evidence="9" key="2">
    <citation type="submission" date="2015-01" db="EMBL/GenBank/DDBJ databases">
        <title>Evolutionary Origins and Diversification of the Mycorrhizal Mutualists.</title>
        <authorList>
            <consortium name="DOE Joint Genome Institute"/>
            <consortium name="Mycorrhizal Genomics Consortium"/>
            <person name="Kohler A."/>
            <person name="Kuo A."/>
            <person name="Nagy L.G."/>
            <person name="Floudas D."/>
            <person name="Copeland A."/>
            <person name="Barry K.W."/>
            <person name="Cichocki N."/>
            <person name="Veneault-Fourrey C."/>
            <person name="LaButti K."/>
            <person name="Lindquist E.A."/>
            <person name="Lipzen A."/>
            <person name="Lundell T."/>
            <person name="Morin E."/>
            <person name="Murat C."/>
            <person name="Riley R."/>
            <person name="Ohm R."/>
            <person name="Sun H."/>
            <person name="Tunlid A."/>
            <person name="Henrissat B."/>
            <person name="Grigoriev I.V."/>
            <person name="Hibbett D.S."/>
            <person name="Martin F."/>
        </authorList>
    </citation>
    <scope>NUCLEOTIDE SEQUENCE [LARGE SCALE GENOMIC DNA]</scope>
    <source>
        <strain evidence="9">Foug A</strain>
    </source>
</reference>
<dbReference type="Pfam" id="PF20649">
    <property type="entry name" value="COG5_C"/>
    <property type="match status" value="1"/>
</dbReference>
<feature type="domain" description="Conserved oligomeric Golgi complex subunit 5 N-terminal" evidence="6">
    <location>
        <begin position="85"/>
        <end position="189"/>
    </location>
</feature>
<feature type="domain" description="Conserved oligomeric Golgi complex subunit 5 helical" evidence="7">
    <location>
        <begin position="267"/>
        <end position="480"/>
    </location>
</feature>
<evidence type="ECO:0000256" key="4">
    <source>
        <dbReference type="ARBA" id="ARBA00023136"/>
    </source>
</evidence>
<comment type="subcellular location">
    <subcellularLocation>
        <location evidence="1">Golgi apparatus membrane</location>
        <topology evidence="1">Peripheral membrane protein</topology>
    </subcellularLocation>
</comment>
<evidence type="ECO:0000256" key="3">
    <source>
        <dbReference type="ARBA" id="ARBA00023034"/>
    </source>
</evidence>
<evidence type="ECO:0000256" key="1">
    <source>
        <dbReference type="ARBA" id="ARBA00004395"/>
    </source>
</evidence>
<keyword evidence="9" id="KW-1185">Reference proteome</keyword>
<dbReference type="InterPro" id="IPR019465">
    <property type="entry name" value="Cog5"/>
</dbReference>
<feature type="region of interest" description="Disordered" evidence="5">
    <location>
        <begin position="201"/>
        <end position="220"/>
    </location>
</feature>
<sequence>MADYSVFSVPDFDPNEYANALLAGESYPFSTASNTASSSVSPSLEVSTAPGPRKQGHGPTLLSTQPQTGRKRLGVDTVSILEPAREDISIAISKLDVGIEDVNKQIKALVTAHHEDLLIHASSVRRLSTSLASVRQGLGDVELSIEKLRQKIRVPYQTLQTHVTRLQRIHQANDALRRIARFSVLEKRLEAHMNELAAYDSDGIGNRKKGANRPSVEHQGEKERVIAKAALTVAELGALLNEGPSDTDGGTSADASPAAESTDSIPLRSVTAVAAYIAFISDARTKVTREMEAMVIRGLTSLDQSLLASSLQTAYNLRILPNLVTRLVNDLGEAVEDRIRNAFDLSSISKEVVAKDPQQPSQGLLYKSRVRTEPTSVTAPQFSAALWVRLESLIEQMSGCCVKVYTLEKVLNLKKNPTTGISFLDESMKALENKPSSIFWTSLGRSLEKCARDTAKSSTFLQQTLGSGYPKLLRLFHEFFTSIALHTDTVYTQSHQSPETVVVLRALSTLEGIYLSRSSTRLNETIAQAFAAGARAPPGANDDMSIVRTITNELDSARFDPLLARAVAKNAATSLEAMATKAASLIATDRSAVSLLGPLATPQQILNAQIASCLYHCWTKLEKLMEEHSDTVSSIIQPSISKIRAQYDHVVDPLLASIRREISVIMSRLHRVDLQKVMDPSPGMAGSSLYMKDAVDKLNFVKTSILGNFSPELARLWIPGIVKYVIRIFVLHASIAKPLGESGKLQLTTDMTELEFAVNAFLADNLQSKRGGNLESIGEEYKTLRAMRPLLFLENSHLACSERTAGLPPLVVLHHILVRSPIALPHILHGWQEAEYVWWIEEHSPQEAWSLVESTLAHWEGKNGGLDKDGAQEYVDLARTVLRHAKGEA</sequence>
<proteinExistence type="predicted"/>
<reference evidence="8 9" key="1">
    <citation type="submission" date="2014-04" db="EMBL/GenBank/DDBJ databases">
        <authorList>
            <consortium name="DOE Joint Genome Institute"/>
            <person name="Kuo A."/>
            <person name="Kohler A."/>
            <person name="Nagy L.G."/>
            <person name="Floudas D."/>
            <person name="Copeland A."/>
            <person name="Barry K.W."/>
            <person name="Cichocki N."/>
            <person name="Veneault-Fourrey C."/>
            <person name="LaButti K."/>
            <person name="Lindquist E.A."/>
            <person name="Lipzen A."/>
            <person name="Lundell T."/>
            <person name="Morin E."/>
            <person name="Murat C."/>
            <person name="Sun H."/>
            <person name="Tunlid A."/>
            <person name="Henrissat B."/>
            <person name="Grigoriev I.V."/>
            <person name="Hibbett D.S."/>
            <person name="Martin F."/>
            <person name="Nordberg H.P."/>
            <person name="Cantor M.N."/>
            <person name="Hua S.X."/>
        </authorList>
    </citation>
    <scope>NUCLEOTIDE SEQUENCE [LARGE SCALE GENOMIC DNA]</scope>
    <source>
        <strain evidence="8 9">Foug A</strain>
    </source>
</reference>
<dbReference type="PANTHER" id="PTHR13228">
    <property type="entry name" value="CONSERVED OLIGOMERIC GOLGI COMPLEX COMPONENT 5"/>
    <property type="match status" value="1"/>
</dbReference>
<feature type="compositionally biased region" description="Low complexity" evidence="5">
    <location>
        <begin position="30"/>
        <end position="47"/>
    </location>
</feature>
<gene>
    <name evidence="8" type="ORF">SCLCIDRAFT_1208529</name>
</gene>
<evidence type="ECO:0000313" key="9">
    <source>
        <dbReference type="Proteomes" id="UP000053989"/>
    </source>
</evidence>
<dbReference type="GO" id="GO:0017119">
    <property type="term" value="C:Golgi transport complex"/>
    <property type="evidence" value="ECO:0007669"/>
    <property type="project" value="InterPro"/>
</dbReference>
<dbReference type="InterPro" id="IPR048485">
    <property type="entry name" value="COG5_helical"/>
</dbReference>
<feature type="region of interest" description="Disordered" evidence="5">
    <location>
        <begin position="30"/>
        <end position="70"/>
    </location>
</feature>
<keyword evidence="4" id="KW-0472">Membrane</keyword>
<keyword evidence="3" id="KW-0333">Golgi apparatus</keyword>
<feature type="compositionally biased region" description="Polar residues" evidence="5">
    <location>
        <begin position="248"/>
        <end position="261"/>
    </location>
</feature>
<dbReference type="GO" id="GO:0006891">
    <property type="term" value="P:intra-Golgi vesicle-mediated transport"/>
    <property type="evidence" value="ECO:0007669"/>
    <property type="project" value="InterPro"/>
</dbReference>
<evidence type="ECO:0000256" key="2">
    <source>
        <dbReference type="ARBA" id="ARBA00020974"/>
    </source>
</evidence>
<dbReference type="Proteomes" id="UP000053989">
    <property type="component" value="Unassembled WGS sequence"/>
</dbReference>
<organism evidence="8 9">
    <name type="scientific">Scleroderma citrinum Foug A</name>
    <dbReference type="NCBI Taxonomy" id="1036808"/>
    <lineage>
        <taxon>Eukaryota</taxon>
        <taxon>Fungi</taxon>
        <taxon>Dikarya</taxon>
        <taxon>Basidiomycota</taxon>
        <taxon>Agaricomycotina</taxon>
        <taxon>Agaricomycetes</taxon>
        <taxon>Agaricomycetidae</taxon>
        <taxon>Boletales</taxon>
        <taxon>Sclerodermatineae</taxon>
        <taxon>Sclerodermataceae</taxon>
        <taxon>Scleroderma</taxon>
    </lineage>
</organism>
<evidence type="ECO:0000259" key="6">
    <source>
        <dbReference type="Pfam" id="PF10392"/>
    </source>
</evidence>